<feature type="transmembrane region" description="Helical" evidence="1">
    <location>
        <begin position="9"/>
        <end position="34"/>
    </location>
</feature>
<dbReference type="Proteomes" id="UP000537775">
    <property type="component" value="Unassembled WGS sequence"/>
</dbReference>
<keyword evidence="1" id="KW-0812">Transmembrane</keyword>
<name>A0A7X0FQ97_9MICO</name>
<evidence type="ECO:0000313" key="2">
    <source>
        <dbReference type="EMBL" id="MBB6391121.1"/>
    </source>
</evidence>
<keyword evidence="1" id="KW-0472">Membrane</keyword>
<keyword evidence="3" id="KW-1185">Reference proteome</keyword>
<gene>
    <name evidence="2" type="ORF">HD594_001434</name>
</gene>
<proteinExistence type="predicted"/>
<organism evidence="2 3">
    <name type="scientific">Microbacterium thalassium</name>
    <dbReference type="NCBI Taxonomy" id="362649"/>
    <lineage>
        <taxon>Bacteria</taxon>
        <taxon>Bacillati</taxon>
        <taxon>Actinomycetota</taxon>
        <taxon>Actinomycetes</taxon>
        <taxon>Micrococcales</taxon>
        <taxon>Microbacteriaceae</taxon>
        <taxon>Microbacterium</taxon>
    </lineage>
</organism>
<reference evidence="2 3" key="1">
    <citation type="submission" date="2020-08" db="EMBL/GenBank/DDBJ databases">
        <title>Sequencing the genomes of 1000 actinobacteria strains.</title>
        <authorList>
            <person name="Klenk H.-P."/>
        </authorList>
    </citation>
    <scope>NUCLEOTIDE SEQUENCE [LARGE SCALE GENOMIC DNA]</scope>
    <source>
        <strain evidence="2 3">DSM 12511</strain>
    </source>
</reference>
<dbReference type="AlphaFoldDB" id="A0A7X0FQ97"/>
<evidence type="ECO:0000313" key="3">
    <source>
        <dbReference type="Proteomes" id="UP000537775"/>
    </source>
</evidence>
<dbReference type="RefSeq" id="WP_184750292.1">
    <property type="nucleotide sequence ID" value="NZ_BAAAJR010000010.1"/>
</dbReference>
<comment type="caution">
    <text evidence="2">The sequence shown here is derived from an EMBL/GenBank/DDBJ whole genome shotgun (WGS) entry which is preliminary data.</text>
</comment>
<protein>
    <recommendedName>
        <fullName evidence="4">YdcF family protein</fullName>
    </recommendedName>
</protein>
<accession>A0A7X0FQ97</accession>
<dbReference type="EMBL" id="JACHML010000001">
    <property type="protein sequence ID" value="MBB6391121.1"/>
    <property type="molecule type" value="Genomic_DNA"/>
</dbReference>
<evidence type="ECO:0008006" key="4">
    <source>
        <dbReference type="Google" id="ProtNLM"/>
    </source>
</evidence>
<evidence type="ECO:0000256" key="1">
    <source>
        <dbReference type="SAM" id="Phobius"/>
    </source>
</evidence>
<keyword evidence="1" id="KW-1133">Transmembrane helix</keyword>
<sequence>MPRTRRRRIAIAVVSACLGLAALVVIAGLPLYVFPPPAEIERSDLVQVLGPALDDRIEMAEQLVADGYADRILVSVPPEGEPASDPEWCNDPLFTCQVPDPYTTDGETVMLERFAREHGVTSTIVLTETGHVARARYIYSTCYPGDATVVEVPADRTAQWLVWTYAYQTGAFVKAFLTGCAPTPDP</sequence>